<evidence type="ECO:0000313" key="2">
    <source>
        <dbReference type="Proteomes" id="UP000226328"/>
    </source>
</evidence>
<dbReference type="EMBL" id="MF140416">
    <property type="protein sequence ID" value="ASR87234.1"/>
    <property type="molecule type" value="Genomic_DNA"/>
</dbReference>
<proteinExistence type="predicted"/>
<keyword evidence="2" id="KW-1185">Reference proteome</keyword>
<sequence>MHGFIFAGGSSRRFGDPSRWLINKRGGRWYVRPPIGTFWGRGGQFDTGDQAVADYREQTAHVKG</sequence>
<accession>A0A222ZR65</accession>
<dbReference type="KEGG" id="vg:60324728"/>
<organism evidence="1 2">
    <name type="scientific">Mycobacterium phage LastHope</name>
    <dbReference type="NCBI Taxonomy" id="2015886"/>
    <lineage>
        <taxon>Viruses</taxon>
        <taxon>Duplodnaviria</taxon>
        <taxon>Heunggongvirae</taxon>
        <taxon>Uroviricota</taxon>
        <taxon>Caudoviricetes</taxon>
        <taxon>Weiservirinae</taxon>
        <taxon>Anayavirus</taxon>
        <taxon>Anayavirus lasthope</taxon>
    </lineage>
</organism>
<dbReference type="GeneID" id="60324728"/>
<name>A0A222ZR65_9CAUD</name>
<protein>
    <submittedName>
        <fullName evidence="1">Uncharacterized protein</fullName>
    </submittedName>
</protein>
<dbReference type="Proteomes" id="UP000226328">
    <property type="component" value="Segment"/>
</dbReference>
<gene>
    <name evidence="1" type="primary">66</name>
    <name evidence="1" type="ORF">SEA_LASTHOPE_66</name>
</gene>
<dbReference type="RefSeq" id="YP_009953260.1">
    <property type="nucleotide sequence ID" value="NC_051620.1"/>
</dbReference>
<evidence type="ECO:0000313" key="1">
    <source>
        <dbReference type="EMBL" id="ASR87234.1"/>
    </source>
</evidence>
<reference evidence="1 2" key="1">
    <citation type="submission" date="2017-05" db="EMBL/GenBank/DDBJ databases">
        <authorList>
            <person name="Gomez-Rosado J.O."/>
            <person name="Gonzalez-Garcia E.M."/>
            <person name="Gonzalez-Leon M.A."/>
            <person name="Gonzalez-Rodriguez J."/>
            <person name="Gonzalez-Santos L.I."/>
            <person name="Goveo-Rivera I.A."/>
            <person name="Gutierrez-Silva J.C."/>
            <person name="Issa-Mahmud S."/>
            <person name="Lopez-Llera J.N."/>
            <person name="Marrero-Visalden G."/>
            <person name="Muyet-Blasini E."/>
            <person name="Ortiz-Torres X.D."/>
            <person name="Palacios-Vallejo J.G."/>
            <person name="Pichardo-Gonzalez P.A."/>
            <person name="Pou-Acosta P.M."/>
            <person name="Velez-Velazquez R.M."/>
            <person name="Fernandez-Martinez M."/>
            <person name="Maldonado-Vazquez N."/>
            <person name="Rubin M."/>
            <person name="Vazquez E."/>
            <person name="Stoner T.H."/>
            <person name="Garlena R.A."/>
            <person name="Russell D.A."/>
            <person name="Pope W.H."/>
            <person name="Jacobs-Sera D."/>
            <person name="Hatfull G.F."/>
        </authorList>
    </citation>
    <scope>NUCLEOTIDE SEQUENCE [LARGE SCALE GENOMIC DNA]</scope>
</reference>